<keyword evidence="2" id="KW-1185">Reference proteome</keyword>
<evidence type="ECO:0000313" key="2">
    <source>
        <dbReference type="Proteomes" id="UP000296706"/>
    </source>
</evidence>
<dbReference type="AlphaFoldDB" id="A0A4D6HGW2"/>
<dbReference type="OrthoDB" id="224798at2157"/>
<name>A0A4D6HGW2_9EURY</name>
<sequence length="168" mass="18429">MDLQDVFGSLPDPQSYSLPDYSLPKGEPVLPIALTAEELETLLALYDQFASVDPTGIESNPFLQATVESFQQVFGSAAARPDQQLLDDVGDMLNDFASDLGGSELGVVDATPAHHRTLYLFLTTCKGYHLAPHITFSPPPAAVETLYEVFQRVVDQEVYLKRPQSVLE</sequence>
<dbReference type="STRING" id="1457250.GCA_000755225_01794"/>
<proteinExistence type="predicted"/>
<dbReference type="Proteomes" id="UP000296706">
    <property type="component" value="Chromosome"/>
</dbReference>
<evidence type="ECO:0000313" key="1">
    <source>
        <dbReference type="EMBL" id="QCC52388.1"/>
    </source>
</evidence>
<reference evidence="1 2" key="1">
    <citation type="journal article" date="2019" name="Nat. Commun.">
        <title>A new type of DNA phosphorothioation-based antiviral system in archaea.</title>
        <authorList>
            <person name="Xiong L."/>
            <person name="Liu S."/>
            <person name="Chen S."/>
            <person name="Xiao Y."/>
            <person name="Zhu B."/>
            <person name="Gao Y."/>
            <person name="Zhang Y."/>
            <person name="Chen B."/>
            <person name="Luo J."/>
            <person name="Deng Z."/>
            <person name="Chen X."/>
            <person name="Wang L."/>
            <person name="Chen S."/>
        </authorList>
    </citation>
    <scope>NUCLEOTIDE SEQUENCE [LARGE SCALE GENOMIC DNA]</scope>
    <source>
        <strain evidence="1 2">CBA1105</strain>
    </source>
</reference>
<dbReference type="EMBL" id="CP031310">
    <property type="protein sequence ID" value="QCC52388.1"/>
    <property type="molecule type" value="Genomic_DNA"/>
</dbReference>
<dbReference type="KEGG" id="hsn:DV733_14610"/>
<dbReference type="GeneID" id="39849117"/>
<dbReference type="RefSeq" id="WP_049992712.1">
    <property type="nucleotide sequence ID" value="NZ_CP031310.1"/>
</dbReference>
<organism evidence="1 2">
    <name type="scientific">Halapricum salinum</name>
    <dbReference type="NCBI Taxonomy" id="1457250"/>
    <lineage>
        <taxon>Archaea</taxon>
        <taxon>Methanobacteriati</taxon>
        <taxon>Methanobacteriota</taxon>
        <taxon>Stenosarchaea group</taxon>
        <taxon>Halobacteria</taxon>
        <taxon>Halobacteriales</taxon>
        <taxon>Haloarculaceae</taxon>
        <taxon>Halapricum</taxon>
    </lineage>
</organism>
<accession>A0A4D6HGW2</accession>
<gene>
    <name evidence="1" type="ORF">DV733_14610</name>
</gene>
<protein>
    <submittedName>
        <fullName evidence="1">Uncharacterized protein</fullName>
    </submittedName>
</protein>